<keyword evidence="1" id="KW-0812">Transmembrane</keyword>
<evidence type="ECO:0000313" key="4">
    <source>
        <dbReference type="Proteomes" id="UP001287282"/>
    </source>
</evidence>
<protein>
    <submittedName>
        <fullName evidence="2">Uncharacterized protein</fullName>
    </submittedName>
</protein>
<accession>A0ABU3X7N0</accession>
<dbReference type="Proteomes" id="UP001287282">
    <property type="component" value="Unassembled WGS sequence"/>
</dbReference>
<evidence type="ECO:0000256" key="1">
    <source>
        <dbReference type="SAM" id="Phobius"/>
    </source>
</evidence>
<sequence length="167" mass="18824">MRASYDYHYGFRALLIIIIWLAFFGTITSTTSETTFFGAILLFLLPLALDYSGHAPLLEGNKKRKMLGLWSALFISAVCMGFSFSNLNLEFLTLNPLFQIIVACSGAVYVVMGIYDWVGYSSQEEIEHRDGLKALSRTKRIEPMAERVQFHKEIGKSHPSKTGTENN</sequence>
<feature type="transmembrane region" description="Helical" evidence="1">
    <location>
        <begin position="9"/>
        <end position="28"/>
    </location>
</feature>
<organism evidence="2 4">
    <name type="scientific">Alkalihalophilus lindianensis</name>
    <dbReference type="NCBI Taxonomy" id="1630542"/>
    <lineage>
        <taxon>Bacteria</taxon>
        <taxon>Bacillati</taxon>
        <taxon>Bacillota</taxon>
        <taxon>Bacilli</taxon>
        <taxon>Bacillales</taxon>
        <taxon>Bacillaceae</taxon>
        <taxon>Alkalihalophilus</taxon>
    </lineage>
</organism>
<comment type="caution">
    <text evidence="2">The sequence shown here is derived from an EMBL/GenBank/DDBJ whole genome shotgun (WGS) entry which is preliminary data.</text>
</comment>
<dbReference type="EMBL" id="JAWJBA010000001">
    <property type="protein sequence ID" value="MDV2683884.1"/>
    <property type="molecule type" value="Genomic_DNA"/>
</dbReference>
<gene>
    <name evidence="2" type="ORF">RYX56_05440</name>
    <name evidence="3" type="ORF">RYX56_05780</name>
</gene>
<keyword evidence="1" id="KW-0472">Membrane</keyword>
<keyword evidence="4" id="KW-1185">Reference proteome</keyword>
<name>A0ABU3X7N0_9BACI</name>
<feature type="transmembrane region" description="Helical" evidence="1">
    <location>
        <begin position="34"/>
        <end position="54"/>
    </location>
</feature>
<evidence type="ECO:0000313" key="2">
    <source>
        <dbReference type="EMBL" id="MDV2683818.1"/>
    </source>
</evidence>
<keyword evidence="1" id="KW-1133">Transmembrane helix</keyword>
<dbReference type="EMBL" id="JAWJBA010000001">
    <property type="protein sequence ID" value="MDV2683818.1"/>
    <property type="molecule type" value="Genomic_DNA"/>
</dbReference>
<evidence type="ECO:0000313" key="3">
    <source>
        <dbReference type="EMBL" id="MDV2683884.1"/>
    </source>
</evidence>
<feature type="transmembrane region" description="Helical" evidence="1">
    <location>
        <begin position="97"/>
        <end position="118"/>
    </location>
</feature>
<dbReference type="RefSeq" id="WP_317121110.1">
    <property type="nucleotide sequence ID" value="NZ_JAWJBA010000001.1"/>
</dbReference>
<feature type="transmembrane region" description="Helical" evidence="1">
    <location>
        <begin position="66"/>
        <end position="85"/>
    </location>
</feature>
<proteinExistence type="predicted"/>
<reference evidence="2 4" key="1">
    <citation type="submission" date="2023-10" db="EMBL/GenBank/DDBJ databases">
        <title>Screening of Alkalihalobacillus lindianensis BZ-TG-R113 and Its Alleviation of Salt Stress on Rapeseed Growth.</title>
        <authorList>
            <person name="Zhao B."/>
            <person name="Guo T."/>
        </authorList>
    </citation>
    <scope>NUCLEOTIDE SEQUENCE [LARGE SCALE GENOMIC DNA]</scope>
    <source>
        <strain evidence="2 4">BZ-TG-R113</strain>
    </source>
</reference>